<organism evidence="9 10">
    <name type="scientific">Aquimarina gracilis</name>
    <dbReference type="NCBI Taxonomy" id="874422"/>
    <lineage>
        <taxon>Bacteria</taxon>
        <taxon>Pseudomonadati</taxon>
        <taxon>Bacteroidota</taxon>
        <taxon>Flavobacteriia</taxon>
        <taxon>Flavobacteriales</taxon>
        <taxon>Flavobacteriaceae</taxon>
        <taxon>Aquimarina</taxon>
    </lineage>
</organism>
<feature type="signal peptide" evidence="8">
    <location>
        <begin position="1"/>
        <end position="18"/>
    </location>
</feature>
<dbReference type="Gene3D" id="1.20.1600.10">
    <property type="entry name" value="Outer membrane efflux proteins (OEP)"/>
    <property type="match status" value="1"/>
</dbReference>
<dbReference type="Proteomes" id="UP001327027">
    <property type="component" value="Unassembled WGS sequence"/>
</dbReference>
<evidence type="ECO:0000256" key="1">
    <source>
        <dbReference type="ARBA" id="ARBA00004442"/>
    </source>
</evidence>
<dbReference type="EMBL" id="JAYKLX010000002">
    <property type="protein sequence ID" value="MEB3344813.1"/>
    <property type="molecule type" value="Genomic_DNA"/>
</dbReference>
<comment type="subcellular location">
    <subcellularLocation>
        <location evidence="1">Cell outer membrane</location>
    </subcellularLocation>
</comment>
<keyword evidence="5" id="KW-0812">Transmembrane</keyword>
<comment type="similarity">
    <text evidence="2">Belongs to the outer membrane factor (OMF) (TC 1.B.17) family.</text>
</comment>
<evidence type="ECO:0000256" key="4">
    <source>
        <dbReference type="ARBA" id="ARBA00022452"/>
    </source>
</evidence>
<evidence type="ECO:0000256" key="5">
    <source>
        <dbReference type="ARBA" id="ARBA00022692"/>
    </source>
</evidence>
<sequence length="467" mass="53724">MKKYIMYSLFFLITPLFAQQQDTLVLNFKEYLGYVKKYHPIAKQAELNISVGQANLMKARGGFDPKMEVDYDRKKFKGSEYYDLLNATFKIPTWYGIEFKGGFEQNDGVFLNPQDTVPEDGLFNAGVSVSVARGLLINDRMATLRKAKFFREQTRADRDLLVNQILYDASLAYFDWLRAYSEKEIYSNFLENARVRFLGVKKSALAGDRATIDTVEAGITVQNRALSLEQAKVKLMKKSLELSNFLWLEDNVPIELKSNVIPDSNVEEVIDTTLEIMGRPLDSFTLEDHPKLRSLNFKIEGLEVDRKLKANKLLPQIDLEYNFLTETPETASTFNTAEYKAGVTFSFPLFLRKERGDLKLAKYKVQDAQFEFETTQLQIRNKVMAIYVELESFIDQNQLIEGIVMDYQTLLTAEERKFSFGESSLFLINSRERSLIDAKLKEIEVQNKFFTAKANLFNSLALNPESL</sequence>
<evidence type="ECO:0000256" key="8">
    <source>
        <dbReference type="SAM" id="SignalP"/>
    </source>
</evidence>
<evidence type="ECO:0000313" key="10">
    <source>
        <dbReference type="Proteomes" id="UP001327027"/>
    </source>
</evidence>
<dbReference type="PANTHER" id="PTHR30026">
    <property type="entry name" value="OUTER MEMBRANE PROTEIN TOLC"/>
    <property type="match status" value="1"/>
</dbReference>
<keyword evidence="10" id="KW-1185">Reference proteome</keyword>
<dbReference type="SUPFAM" id="SSF56954">
    <property type="entry name" value="Outer membrane efflux proteins (OEP)"/>
    <property type="match status" value="1"/>
</dbReference>
<reference evidence="9 10" key="1">
    <citation type="journal article" date="2013" name="Int. J. Syst. Evol. Microbiol.">
        <title>Aquimarina gracilis sp. nov., isolated from the gut microflora of a mussel, Mytilus coruscus, and emended description of Aquimarina spongiae.</title>
        <authorList>
            <person name="Park S.C."/>
            <person name="Choe H.N."/>
            <person name="Baik K.S."/>
            <person name="Seong C.N."/>
        </authorList>
    </citation>
    <scope>NUCLEOTIDE SEQUENCE [LARGE SCALE GENOMIC DNA]</scope>
    <source>
        <strain evidence="9 10">PSC32</strain>
    </source>
</reference>
<dbReference type="InterPro" id="IPR003423">
    <property type="entry name" value="OMP_efflux"/>
</dbReference>
<dbReference type="InterPro" id="IPR051906">
    <property type="entry name" value="TolC-like"/>
</dbReference>
<keyword evidence="7" id="KW-0998">Cell outer membrane</keyword>
<evidence type="ECO:0000256" key="6">
    <source>
        <dbReference type="ARBA" id="ARBA00023136"/>
    </source>
</evidence>
<dbReference type="Pfam" id="PF02321">
    <property type="entry name" value="OEP"/>
    <property type="match status" value="1"/>
</dbReference>
<keyword evidence="4" id="KW-1134">Transmembrane beta strand</keyword>
<accession>A0ABU5ZS93</accession>
<protein>
    <submittedName>
        <fullName evidence="9">TolC family protein</fullName>
    </submittedName>
</protein>
<evidence type="ECO:0000313" key="9">
    <source>
        <dbReference type="EMBL" id="MEB3344813.1"/>
    </source>
</evidence>
<proteinExistence type="inferred from homology"/>
<name>A0ABU5ZS93_9FLAO</name>
<gene>
    <name evidence="9" type="ORF">U6A24_05045</name>
</gene>
<keyword evidence="8" id="KW-0732">Signal</keyword>
<keyword evidence="3" id="KW-0813">Transport</keyword>
<evidence type="ECO:0000256" key="7">
    <source>
        <dbReference type="ARBA" id="ARBA00023237"/>
    </source>
</evidence>
<comment type="caution">
    <text evidence="9">The sequence shown here is derived from an EMBL/GenBank/DDBJ whole genome shotgun (WGS) entry which is preliminary data.</text>
</comment>
<dbReference type="RefSeq" id="WP_324178851.1">
    <property type="nucleotide sequence ID" value="NZ_BAABAW010000003.1"/>
</dbReference>
<keyword evidence="6" id="KW-0472">Membrane</keyword>
<evidence type="ECO:0000256" key="3">
    <source>
        <dbReference type="ARBA" id="ARBA00022448"/>
    </source>
</evidence>
<feature type="chain" id="PRO_5046080090" evidence="8">
    <location>
        <begin position="19"/>
        <end position="467"/>
    </location>
</feature>
<dbReference type="PANTHER" id="PTHR30026:SF20">
    <property type="entry name" value="OUTER MEMBRANE PROTEIN TOLC"/>
    <property type="match status" value="1"/>
</dbReference>
<evidence type="ECO:0000256" key="2">
    <source>
        <dbReference type="ARBA" id="ARBA00007613"/>
    </source>
</evidence>